<evidence type="ECO:0000313" key="18">
    <source>
        <dbReference type="Proteomes" id="UP000007635"/>
    </source>
</evidence>
<evidence type="ECO:0000256" key="12">
    <source>
        <dbReference type="ARBA" id="ARBA00023303"/>
    </source>
</evidence>
<dbReference type="GO" id="GO:0042802">
    <property type="term" value="F:identical protein binding"/>
    <property type="evidence" value="ECO:0007669"/>
    <property type="project" value="InterPro"/>
</dbReference>
<evidence type="ECO:0000256" key="10">
    <source>
        <dbReference type="ARBA" id="ARBA00023065"/>
    </source>
</evidence>
<evidence type="ECO:0000256" key="4">
    <source>
        <dbReference type="ARBA" id="ARBA00022538"/>
    </source>
</evidence>
<evidence type="ECO:0000256" key="1">
    <source>
        <dbReference type="ARBA" id="ARBA00004477"/>
    </source>
</evidence>
<keyword evidence="12" id="KW-0407">Ion channel</keyword>
<keyword evidence="3" id="KW-0813">Transport</keyword>
<dbReference type="Pfam" id="PF05197">
    <property type="entry name" value="TRIC"/>
    <property type="match status" value="1"/>
</dbReference>
<dbReference type="PANTHER" id="PTHR12454">
    <property type="entry name" value="TRIMERIC INTRACELLULAR CATION CHANNEL"/>
    <property type="match status" value="1"/>
</dbReference>
<feature type="transmembrane region" description="Helical" evidence="16">
    <location>
        <begin position="49"/>
        <end position="74"/>
    </location>
</feature>
<evidence type="ECO:0000256" key="13">
    <source>
        <dbReference type="ARBA" id="ARBA00034430"/>
    </source>
</evidence>
<dbReference type="InterPro" id="IPR007866">
    <property type="entry name" value="TRIC_channel"/>
</dbReference>
<reference evidence="17" key="2">
    <citation type="submission" date="2025-08" db="UniProtKB">
        <authorList>
            <consortium name="Ensembl"/>
        </authorList>
    </citation>
    <scope>IDENTIFICATION</scope>
</reference>
<name>A0AAQ4RB60_GASAC</name>
<evidence type="ECO:0000256" key="8">
    <source>
        <dbReference type="ARBA" id="ARBA00022958"/>
    </source>
</evidence>
<comment type="subunit">
    <text evidence="15">Homotrimer; conformation seems to be controled by binding to diacylglycerol (DAG).</text>
</comment>
<evidence type="ECO:0000256" key="16">
    <source>
        <dbReference type="SAM" id="Phobius"/>
    </source>
</evidence>
<proteinExistence type="inferred from homology"/>
<keyword evidence="18" id="KW-1185">Reference proteome</keyword>
<dbReference type="GeneTree" id="ENSGT00390000018845"/>
<organism evidence="17 18">
    <name type="scientific">Gasterosteus aculeatus aculeatus</name>
    <name type="common">three-spined stickleback</name>
    <dbReference type="NCBI Taxonomy" id="481459"/>
    <lineage>
        <taxon>Eukaryota</taxon>
        <taxon>Metazoa</taxon>
        <taxon>Chordata</taxon>
        <taxon>Craniata</taxon>
        <taxon>Vertebrata</taxon>
        <taxon>Euteleostomi</taxon>
        <taxon>Actinopterygii</taxon>
        <taxon>Neopterygii</taxon>
        <taxon>Teleostei</taxon>
        <taxon>Neoteleostei</taxon>
        <taxon>Acanthomorphata</taxon>
        <taxon>Eupercaria</taxon>
        <taxon>Perciformes</taxon>
        <taxon>Cottioidei</taxon>
        <taxon>Gasterosteales</taxon>
        <taxon>Gasterosteidae</taxon>
        <taxon>Gasterosteus</taxon>
    </lineage>
</organism>
<keyword evidence="10" id="KW-0406">Ion transport</keyword>
<evidence type="ECO:0000256" key="2">
    <source>
        <dbReference type="ARBA" id="ARBA00005766"/>
    </source>
</evidence>
<evidence type="ECO:0000313" key="17">
    <source>
        <dbReference type="Ensembl" id="ENSGACP00000059857.1"/>
    </source>
</evidence>
<keyword evidence="11 16" id="KW-0472">Membrane</keyword>
<evidence type="ECO:0000256" key="3">
    <source>
        <dbReference type="ARBA" id="ARBA00022448"/>
    </source>
</evidence>
<evidence type="ECO:0000256" key="5">
    <source>
        <dbReference type="ARBA" id="ARBA00022692"/>
    </source>
</evidence>
<dbReference type="Ensembl" id="ENSGACT00000074799.1">
    <property type="protein sequence ID" value="ENSGACP00000059857.1"/>
    <property type="gene ID" value="ENSGACG00000016548.2"/>
</dbReference>
<comment type="similarity">
    <text evidence="2">Belongs to the TMEM38 family.</text>
</comment>
<protein>
    <submittedName>
        <fullName evidence="17">Transmembrane protein 38B</fullName>
    </submittedName>
</protein>
<dbReference type="GO" id="GO:0005789">
    <property type="term" value="C:endoplasmic reticulum membrane"/>
    <property type="evidence" value="ECO:0007669"/>
    <property type="project" value="UniProtKB-SubCell"/>
</dbReference>
<keyword evidence="6" id="KW-0256">Endoplasmic reticulum</keyword>
<keyword evidence="8" id="KW-0630">Potassium</keyword>
<keyword evidence="4" id="KW-0633">Potassium transport</keyword>
<sequence>MDWFGLLALDELSHGLANLSMFPYFDVAHYVVSIMALREQPGALEVSRVSPLACWFSSMLFCFGGAVLSAIMLAEPAVAPLSNSTSVLLASITWYLVFYCPVDLVYCCAALLPLRLVLSGMKEVTRTWKVLGGVTQAHGKYKDSLLVMIAIGWAKGAGGGLISNFEQLVRGVWKPETNEFLKMSYPTKITLIGAVLFALQQTHYLPVKTHHLMLVYTVFTVVNKVSVEPTPEGPSDNKRFGCSAFAPLWKKQTNTCITCVECFGGAYPSESVASCRLNDLFLHVPFFEA</sequence>
<dbReference type="Proteomes" id="UP000007635">
    <property type="component" value="Chromosome XIV"/>
</dbReference>
<comment type="function">
    <text evidence="14">Intracellular monovalent cation channel required for maintenance of rapid intracellular calcium release. Acts as a potassium counter-ion channel that functions in synchronization with calcium release from intracellular stores. Activated by increased cytosolic Ca(2+) levels.</text>
</comment>
<feature type="transmembrane region" description="Helical" evidence="16">
    <location>
        <begin position="94"/>
        <end position="118"/>
    </location>
</feature>
<comment type="catalytic activity">
    <reaction evidence="13">
        <text>K(+)(in) = K(+)(out)</text>
        <dbReference type="Rhea" id="RHEA:29463"/>
        <dbReference type="ChEBI" id="CHEBI:29103"/>
    </reaction>
</comment>
<keyword evidence="7" id="KW-0631">Potassium channel</keyword>
<dbReference type="PANTHER" id="PTHR12454:SF5">
    <property type="entry name" value="TRIMERIC INTRACELLULAR CATION CHANNEL TYPE B"/>
    <property type="match status" value="1"/>
</dbReference>
<keyword evidence="9 16" id="KW-1133">Transmembrane helix</keyword>
<evidence type="ECO:0000256" key="7">
    <source>
        <dbReference type="ARBA" id="ARBA00022826"/>
    </source>
</evidence>
<dbReference type="GO" id="GO:0005267">
    <property type="term" value="F:potassium channel activity"/>
    <property type="evidence" value="ECO:0007669"/>
    <property type="project" value="UniProtKB-KW"/>
</dbReference>
<evidence type="ECO:0000256" key="9">
    <source>
        <dbReference type="ARBA" id="ARBA00022989"/>
    </source>
</evidence>
<accession>A0AAQ4RB60</accession>
<keyword evidence="5 16" id="KW-0812">Transmembrane</keyword>
<feature type="transmembrane region" description="Helical" evidence="16">
    <location>
        <begin position="20"/>
        <end position="37"/>
    </location>
</feature>
<evidence type="ECO:0000256" key="15">
    <source>
        <dbReference type="ARBA" id="ARBA00047059"/>
    </source>
</evidence>
<reference evidence="17" key="3">
    <citation type="submission" date="2025-09" db="UniProtKB">
        <authorList>
            <consortium name="Ensembl"/>
        </authorList>
    </citation>
    <scope>IDENTIFICATION</scope>
</reference>
<dbReference type="AlphaFoldDB" id="A0AAQ4RB60"/>
<evidence type="ECO:0000256" key="6">
    <source>
        <dbReference type="ARBA" id="ARBA00022824"/>
    </source>
</evidence>
<comment type="subcellular location">
    <subcellularLocation>
        <location evidence="1">Endoplasmic reticulum membrane</location>
        <topology evidence="1">Multi-pass membrane protein</topology>
    </subcellularLocation>
</comment>
<evidence type="ECO:0000256" key="14">
    <source>
        <dbReference type="ARBA" id="ARBA00045968"/>
    </source>
</evidence>
<evidence type="ECO:0000256" key="11">
    <source>
        <dbReference type="ARBA" id="ARBA00023136"/>
    </source>
</evidence>
<reference evidence="17 18" key="1">
    <citation type="journal article" date="2021" name="G3 (Bethesda)">
        <title>Improved contiguity of the threespine stickleback genome using long-read sequencing.</title>
        <authorList>
            <person name="Nath S."/>
            <person name="Shaw D.E."/>
            <person name="White M.A."/>
        </authorList>
    </citation>
    <scope>NUCLEOTIDE SEQUENCE [LARGE SCALE GENOMIC DNA]</scope>
    <source>
        <strain evidence="17 18">Lake Benthic</strain>
    </source>
</reference>